<reference evidence="3" key="1">
    <citation type="submission" date="2011-07" db="EMBL/GenBank/DDBJ databases">
        <authorList>
            <consortium name="Caenorhabditis brenneri Sequencing and Analysis Consortium"/>
            <person name="Wilson R.K."/>
        </authorList>
    </citation>
    <scope>NUCLEOTIDE SEQUENCE [LARGE SCALE GENOMIC DNA]</scope>
    <source>
        <strain evidence="3">PB2801</strain>
    </source>
</reference>
<sequence>MTVDFFKEILTEPALKDFEFLRLDEGEIDAECLDLVMETAHSNRDLFISGTKVPKDYYHENAFKFYDIFYGSAEWVRLEQLFTLTDRFSVYLGVHSLTSSDVNNYIKFWIDNDHDMVLYLRIAMRSFKPELLFDGIVVLEARRRPVYFFAANPKKQKKHQIMSVIWFNEQVILSSDAVSLIDSDSGQPIVIECRKPEYKVLMILNKKKELEEELEEIQNLLETNQDQNMIEKKDEISKELQSVSADLDNYNLVFRNGTYIYTETQK</sequence>
<dbReference type="AlphaFoldDB" id="G0P7S6"/>
<dbReference type="OMA" id="RIKADCH"/>
<evidence type="ECO:0000313" key="3">
    <source>
        <dbReference type="Proteomes" id="UP000008068"/>
    </source>
</evidence>
<keyword evidence="3" id="KW-1185">Reference proteome</keyword>
<feature type="coiled-coil region" evidence="1">
    <location>
        <begin position="200"/>
        <end position="230"/>
    </location>
</feature>
<evidence type="ECO:0000313" key="2">
    <source>
        <dbReference type="EMBL" id="EGT47309.1"/>
    </source>
</evidence>
<name>G0P7S6_CAEBE</name>
<evidence type="ECO:0000256" key="1">
    <source>
        <dbReference type="SAM" id="Coils"/>
    </source>
</evidence>
<dbReference type="Proteomes" id="UP000008068">
    <property type="component" value="Unassembled WGS sequence"/>
</dbReference>
<organism evidence="3">
    <name type="scientific">Caenorhabditis brenneri</name>
    <name type="common">Nematode worm</name>
    <dbReference type="NCBI Taxonomy" id="135651"/>
    <lineage>
        <taxon>Eukaryota</taxon>
        <taxon>Metazoa</taxon>
        <taxon>Ecdysozoa</taxon>
        <taxon>Nematoda</taxon>
        <taxon>Chromadorea</taxon>
        <taxon>Rhabditida</taxon>
        <taxon>Rhabditina</taxon>
        <taxon>Rhabditomorpha</taxon>
        <taxon>Rhabditoidea</taxon>
        <taxon>Rhabditidae</taxon>
        <taxon>Peloderinae</taxon>
        <taxon>Caenorhabditis</taxon>
    </lineage>
</organism>
<protein>
    <submittedName>
        <fullName evidence="2">Uncharacterized protein</fullName>
    </submittedName>
</protein>
<accession>G0P7S6</accession>
<dbReference type="HOGENOM" id="CLU_044397_2_1_1"/>
<gene>
    <name evidence="2" type="ORF">CAEBREN_21528</name>
</gene>
<dbReference type="eggNOG" id="ENOG502RAZH">
    <property type="taxonomic scope" value="Eukaryota"/>
</dbReference>
<dbReference type="InParanoid" id="G0P7S6"/>
<dbReference type="EMBL" id="GL380119">
    <property type="protein sequence ID" value="EGT47309.1"/>
    <property type="molecule type" value="Genomic_DNA"/>
</dbReference>
<keyword evidence="1" id="KW-0175">Coiled coil</keyword>
<proteinExistence type="predicted"/>